<reference evidence="2 3" key="1">
    <citation type="submission" date="2020-08" db="EMBL/GenBank/DDBJ databases">
        <title>Genome public.</title>
        <authorList>
            <person name="Liu C."/>
            <person name="Sun Q."/>
        </authorList>
    </citation>
    <scope>NUCLEOTIDE SEQUENCE [LARGE SCALE GENOMIC DNA]</scope>
    <source>
        <strain evidence="2 3">BX10</strain>
    </source>
</reference>
<evidence type="ECO:0008006" key="4">
    <source>
        <dbReference type="Google" id="ProtNLM"/>
    </source>
</evidence>
<name>A0ABR7NU40_9FIRM</name>
<proteinExistence type="predicted"/>
<gene>
    <name evidence="2" type="ORF">H8708_10455</name>
</gene>
<dbReference type="EMBL" id="JACRTJ010000023">
    <property type="protein sequence ID" value="MBC8599641.1"/>
    <property type="molecule type" value="Genomic_DNA"/>
</dbReference>
<evidence type="ECO:0000313" key="2">
    <source>
        <dbReference type="EMBL" id="MBC8599641.1"/>
    </source>
</evidence>
<evidence type="ECO:0000256" key="1">
    <source>
        <dbReference type="SAM" id="Phobius"/>
    </source>
</evidence>
<dbReference type="RefSeq" id="WP_262427816.1">
    <property type="nucleotide sequence ID" value="NZ_JACRTJ010000023.1"/>
</dbReference>
<dbReference type="Proteomes" id="UP000647491">
    <property type="component" value="Unassembled WGS sequence"/>
</dbReference>
<keyword evidence="1" id="KW-0812">Transmembrane</keyword>
<comment type="caution">
    <text evidence="2">The sequence shown here is derived from an EMBL/GenBank/DDBJ whole genome shotgun (WGS) entry which is preliminary data.</text>
</comment>
<evidence type="ECO:0000313" key="3">
    <source>
        <dbReference type="Proteomes" id="UP000647491"/>
    </source>
</evidence>
<accession>A0ABR7NU40</accession>
<sequence>MEILVFICEKIWIVLILAAFFTCLAKGWLKKGFYLANDPESDEGSH</sequence>
<organism evidence="2 3">
    <name type="scientific">Enterocloster hominis</name>
    <name type="common">ex Liu et al. 2021</name>
    <dbReference type="NCBI Taxonomy" id="2763663"/>
    <lineage>
        <taxon>Bacteria</taxon>
        <taxon>Bacillati</taxon>
        <taxon>Bacillota</taxon>
        <taxon>Clostridia</taxon>
        <taxon>Lachnospirales</taxon>
        <taxon>Lachnospiraceae</taxon>
        <taxon>Enterocloster</taxon>
    </lineage>
</organism>
<protein>
    <recommendedName>
        <fullName evidence="4">Cyclic lactone autoinducer peptide</fullName>
    </recommendedName>
</protein>
<keyword evidence="1" id="KW-1133">Transmembrane helix</keyword>
<keyword evidence="1" id="KW-0472">Membrane</keyword>
<feature type="transmembrane region" description="Helical" evidence="1">
    <location>
        <begin position="12"/>
        <end position="29"/>
    </location>
</feature>
<keyword evidence="3" id="KW-1185">Reference proteome</keyword>